<feature type="region of interest" description="Disordered" evidence="1">
    <location>
        <begin position="58"/>
        <end position="77"/>
    </location>
</feature>
<organism evidence="2 3">
    <name type="scientific">Methanosarcina thermophila (strain ATCC 43570 / DSM 1825 / OCM 12 / VKM B-1830 / TM-1)</name>
    <dbReference type="NCBI Taxonomy" id="523844"/>
    <lineage>
        <taxon>Archaea</taxon>
        <taxon>Methanobacteriati</taxon>
        <taxon>Methanobacteriota</taxon>
        <taxon>Stenosarchaea group</taxon>
        <taxon>Methanomicrobia</taxon>
        <taxon>Methanosarcinales</taxon>
        <taxon>Methanosarcinaceae</taxon>
        <taxon>Methanosarcina</taxon>
    </lineage>
</organism>
<protein>
    <submittedName>
        <fullName evidence="2">Uncharacterized protein</fullName>
    </submittedName>
</protein>
<dbReference type="KEGG" id="mthr:MSTHT_1451"/>
<evidence type="ECO:0000313" key="3">
    <source>
        <dbReference type="Proteomes" id="UP000066529"/>
    </source>
</evidence>
<dbReference type="AlphaFoldDB" id="A0A0E3H8Z4"/>
<gene>
    <name evidence="2" type="ORF">MSTHT_1451</name>
</gene>
<evidence type="ECO:0000256" key="1">
    <source>
        <dbReference type="SAM" id="MobiDB-lite"/>
    </source>
</evidence>
<sequence length="104" mass="11809">MAKDWTTNVENVVNAPINPVPNASFPLGPINSMYSVSYIIMPSIKLPRTFTERVPRCASMSSQSKNREIAPRNPPAPIRRTLSISSCLEGITFHFENHLRFRFF</sequence>
<evidence type="ECO:0000313" key="2">
    <source>
        <dbReference type="EMBL" id="AKB13209.1"/>
    </source>
</evidence>
<reference evidence="2 3" key="1">
    <citation type="submission" date="2014-07" db="EMBL/GenBank/DDBJ databases">
        <title>Methanogenic archaea and the global carbon cycle.</title>
        <authorList>
            <person name="Henriksen J.R."/>
            <person name="Luke J."/>
            <person name="Reinhart S."/>
            <person name="Benedict M.N."/>
            <person name="Youngblut N.D."/>
            <person name="Metcalf M.E."/>
            <person name="Whitaker R.J."/>
            <person name="Metcalf W.W."/>
        </authorList>
    </citation>
    <scope>NUCLEOTIDE SEQUENCE [LARGE SCALE GENOMIC DNA]</scope>
    <source>
        <strain evidence="3">ATCC 43570 / DSM 1825 / OCM 12 / VKM B-1830 / TM-1</strain>
    </source>
</reference>
<accession>A0A0E3H8Z4</accession>
<proteinExistence type="predicted"/>
<dbReference type="HOGENOM" id="CLU_2243905_0_0_2"/>
<dbReference type="EMBL" id="CP009501">
    <property type="protein sequence ID" value="AKB13209.1"/>
    <property type="molecule type" value="Genomic_DNA"/>
</dbReference>
<name>A0A0E3H8Z4_METTT</name>
<dbReference type="Proteomes" id="UP000066529">
    <property type="component" value="Chromosome"/>
</dbReference>